<reference evidence="2" key="1">
    <citation type="submission" date="2018-07" db="EMBL/GenBank/DDBJ databases">
        <authorList>
            <person name="Blom J."/>
        </authorList>
    </citation>
    <scope>NUCLEOTIDE SEQUENCE [LARGE SCALE GENOMIC DNA]</scope>
    <source>
        <strain evidence="2">CCOS 864</strain>
    </source>
</reference>
<dbReference type="Proteomes" id="UP000255177">
    <property type="component" value="Unassembled WGS sequence"/>
</dbReference>
<accession>A0A380T2N1</accession>
<dbReference type="RefSeq" id="WP_115087871.1">
    <property type="nucleotide sequence ID" value="NZ_CBCSFG010000001.1"/>
</dbReference>
<dbReference type="AlphaFoldDB" id="A0A380T2N1"/>
<protein>
    <submittedName>
        <fullName evidence="1">Uncharacterized protein</fullName>
    </submittedName>
</protein>
<sequence>MSEPVERSSRADFHVRHQAQARALAEQWLLQRPQMQAAWFDWVATQLYQLSPPEYAAMVRRELQQLTG</sequence>
<gene>
    <name evidence="1" type="ORF">CCOS864_03729</name>
</gene>
<evidence type="ECO:0000313" key="1">
    <source>
        <dbReference type="EMBL" id="SUQ64273.1"/>
    </source>
</evidence>
<organism evidence="1 2">
    <name type="scientific">Pseudomonas wadenswilerensis</name>
    <dbReference type="NCBI Taxonomy" id="1785161"/>
    <lineage>
        <taxon>Bacteria</taxon>
        <taxon>Pseudomonadati</taxon>
        <taxon>Pseudomonadota</taxon>
        <taxon>Gammaproteobacteria</taxon>
        <taxon>Pseudomonadales</taxon>
        <taxon>Pseudomonadaceae</taxon>
        <taxon>Pseudomonas</taxon>
    </lineage>
</organism>
<proteinExistence type="predicted"/>
<name>A0A380T2N1_9PSED</name>
<dbReference type="EMBL" id="UIDD01000010">
    <property type="protein sequence ID" value="SUQ64273.1"/>
    <property type="molecule type" value="Genomic_DNA"/>
</dbReference>
<keyword evidence="2" id="KW-1185">Reference proteome</keyword>
<evidence type="ECO:0000313" key="2">
    <source>
        <dbReference type="Proteomes" id="UP000255177"/>
    </source>
</evidence>